<gene>
    <name evidence="1" type="ORF">BDN72DRAFT_398529</name>
</gene>
<name>A0ACD3A9C3_9AGAR</name>
<organism evidence="1 2">
    <name type="scientific">Pluteus cervinus</name>
    <dbReference type="NCBI Taxonomy" id="181527"/>
    <lineage>
        <taxon>Eukaryota</taxon>
        <taxon>Fungi</taxon>
        <taxon>Dikarya</taxon>
        <taxon>Basidiomycota</taxon>
        <taxon>Agaricomycotina</taxon>
        <taxon>Agaricomycetes</taxon>
        <taxon>Agaricomycetidae</taxon>
        <taxon>Agaricales</taxon>
        <taxon>Pluteineae</taxon>
        <taxon>Pluteaceae</taxon>
        <taxon>Pluteus</taxon>
    </lineage>
</organism>
<proteinExistence type="predicted"/>
<reference evidence="1 2" key="1">
    <citation type="journal article" date="2019" name="Nat. Ecol. Evol.">
        <title>Megaphylogeny resolves global patterns of mushroom evolution.</title>
        <authorList>
            <person name="Varga T."/>
            <person name="Krizsan K."/>
            <person name="Foldi C."/>
            <person name="Dima B."/>
            <person name="Sanchez-Garcia M."/>
            <person name="Sanchez-Ramirez S."/>
            <person name="Szollosi G.J."/>
            <person name="Szarkandi J.G."/>
            <person name="Papp V."/>
            <person name="Albert L."/>
            <person name="Andreopoulos W."/>
            <person name="Angelini C."/>
            <person name="Antonin V."/>
            <person name="Barry K.W."/>
            <person name="Bougher N.L."/>
            <person name="Buchanan P."/>
            <person name="Buyck B."/>
            <person name="Bense V."/>
            <person name="Catcheside P."/>
            <person name="Chovatia M."/>
            <person name="Cooper J."/>
            <person name="Damon W."/>
            <person name="Desjardin D."/>
            <person name="Finy P."/>
            <person name="Geml J."/>
            <person name="Haridas S."/>
            <person name="Hughes K."/>
            <person name="Justo A."/>
            <person name="Karasinski D."/>
            <person name="Kautmanova I."/>
            <person name="Kiss B."/>
            <person name="Kocsube S."/>
            <person name="Kotiranta H."/>
            <person name="LaButti K.M."/>
            <person name="Lechner B.E."/>
            <person name="Liimatainen K."/>
            <person name="Lipzen A."/>
            <person name="Lukacs Z."/>
            <person name="Mihaltcheva S."/>
            <person name="Morgado L.N."/>
            <person name="Niskanen T."/>
            <person name="Noordeloos M.E."/>
            <person name="Ohm R.A."/>
            <person name="Ortiz-Santana B."/>
            <person name="Ovrebo C."/>
            <person name="Racz N."/>
            <person name="Riley R."/>
            <person name="Savchenko A."/>
            <person name="Shiryaev A."/>
            <person name="Soop K."/>
            <person name="Spirin V."/>
            <person name="Szebenyi C."/>
            <person name="Tomsovsky M."/>
            <person name="Tulloss R.E."/>
            <person name="Uehling J."/>
            <person name="Grigoriev I.V."/>
            <person name="Vagvolgyi C."/>
            <person name="Papp T."/>
            <person name="Martin F.M."/>
            <person name="Miettinen O."/>
            <person name="Hibbett D.S."/>
            <person name="Nagy L.G."/>
        </authorList>
    </citation>
    <scope>NUCLEOTIDE SEQUENCE [LARGE SCALE GENOMIC DNA]</scope>
    <source>
        <strain evidence="1 2">NL-1719</strain>
    </source>
</reference>
<evidence type="ECO:0000313" key="1">
    <source>
        <dbReference type="EMBL" id="TFK62256.1"/>
    </source>
</evidence>
<evidence type="ECO:0000313" key="2">
    <source>
        <dbReference type="Proteomes" id="UP000308600"/>
    </source>
</evidence>
<dbReference type="Proteomes" id="UP000308600">
    <property type="component" value="Unassembled WGS sequence"/>
</dbReference>
<accession>A0ACD3A9C3</accession>
<protein>
    <submittedName>
        <fullName evidence="1">Transcription factor iiia</fullName>
    </submittedName>
</protein>
<keyword evidence="2" id="KW-1185">Reference proteome</keyword>
<dbReference type="EMBL" id="ML208595">
    <property type="protein sequence ID" value="TFK62256.1"/>
    <property type="molecule type" value="Genomic_DNA"/>
</dbReference>
<sequence length="494" mass="55865">MTPSSEVVQSLTVLGKRKAETSDKRLVLHLESSTDQDHTTSESESDDDTHDLGPSSASQKNKNRYRCTYDGCGKAYTKPVRLAEHTRSHTGERPFVCHTCNKSYLRETHLQAHERSHLPGSARPLACTWVGCVKRFWTSQHLRVHLEWHSGVKAFTCPKEGCDESFTKHNHLRNHIAEKHSPPGTKPYQCNHPACTKSFSTNQHLKSHLKVHDEKRYTCIQPACLASADHSLIYFATWTALQHHLRTVHPPTCTHPSCNNRVFASQKGLRAHQKLHEQNDIDAEVHRAVAISDSEEPPLKRRRGGEIGRDWKCEVEGCGKDFKSKKAFSTHNRVTHLGRRDFACSQPECGATYGYKHLLQRHSAKVHGCLGLDDESDPDTEGDPPEHHLMDIENITGKAYKQKSLAKLSSTGLKCPYPDVSVFHSSSETSPTSHDPHGAQMHKSPCDYVFTRAYDLRRHLRAIHNSETTKELVDQWVAKEKCERQTRGDASRVL</sequence>